<dbReference type="Gene3D" id="1.20.140.160">
    <property type="match status" value="1"/>
</dbReference>
<dbReference type="InterPro" id="IPR050239">
    <property type="entry name" value="Sigma-70_RNA_pol_init_factors"/>
</dbReference>
<dbReference type="AlphaFoldDB" id="A0A930DZN4"/>
<dbReference type="GO" id="GO:0003677">
    <property type="term" value="F:DNA binding"/>
    <property type="evidence" value="ECO:0007669"/>
    <property type="project" value="UniProtKB-KW"/>
</dbReference>
<dbReference type="RefSeq" id="WP_278476941.1">
    <property type="nucleotide sequence ID" value="NZ_JABZRE010000002.1"/>
</dbReference>
<evidence type="ECO:0000256" key="1">
    <source>
        <dbReference type="ARBA" id="ARBA00023015"/>
    </source>
</evidence>
<evidence type="ECO:0000259" key="5">
    <source>
        <dbReference type="PROSITE" id="PS00715"/>
    </source>
</evidence>
<keyword evidence="1" id="KW-0805">Transcription regulation</keyword>
<protein>
    <submittedName>
        <fullName evidence="6">Sigma-70 family RNA polymerase sigma factor</fullName>
    </submittedName>
</protein>
<evidence type="ECO:0000256" key="4">
    <source>
        <dbReference type="ARBA" id="ARBA00023163"/>
    </source>
</evidence>
<comment type="caution">
    <text evidence="6">The sequence shown here is derived from an EMBL/GenBank/DDBJ whole genome shotgun (WGS) entry which is preliminary data.</text>
</comment>
<dbReference type="Proteomes" id="UP000758611">
    <property type="component" value="Unassembled WGS sequence"/>
</dbReference>
<dbReference type="EMBL" id="JABZRE010000002">
    <property type="protein sequence ID" value="MBF1306393.1"/>
    <property type="molecule type" value="Genomic_DNA"/>
</dbReference>
<dbReference type="InterPro" id="IPR013324">
    <property type="entry name" value="RNA_pol_sigma_r3/r4-like"/>
</dbReference>
<dbReference type="GO" id="GO:0006352">
    <property type="term" value="P:DNA-templated transcription initiation"/>
    <property type="evidence" value="ECO:0007669"/>
    <property type="project" value="InterPro"/>
</dbReference>
<evidence type="ECO:0000256" key="2">
    <source>
        <dbReference type="ARBA" id="ARBA00023082"/>
    </source>
</evidence>
<organism evidence="6 7">
    <name type="scientific">Parvimonas micra</name>
    <dbReference type="NCBI Taxonomy" id="33033"/>
    <lineage>
        <taxon>Bacteria</taxon>
        <taxon>Bacillati</taxon>
        <taxon>Bacillota</taxon>
        <taxon>Tissierellia</taxon>
        <taxon>Tissierellales</taxon>
        <taxon>Peptoniphilaceae</taxon>
        <taxon>Parvimonas</taxon>
    </lineage>
</organism>
<dbReference type="InterPro" id="IPR013325">
    <property type="entry name" value="RNA_pol_sigma_r2"/>
</dbReference>
<dbReference type="InterPro" id="IPR007627">
    <property type="entry name" value="RNA_pol_sigma70_r2"/>
</dbReference>
<dbReference type="NCBIfam" id="TIGR02937">
    <property type="entry name" value="sigma70-ECF"/>
    <property type="match status" value="1"/>
</dbReference>
<dbReference type="Gene3D" id="1.20.120.1810">
    <property type="match status" value="1"/>
</dbReference>
<dbReference type="InterPro" id="IPR007624">
    <property type="entry name" value="RNA_pol_sigma70_r3"/>
</dbReference>
<evidence type="ECO:0000256" key="3">
    <source>
        <dbReference type="ARBA" id="ARBA00023125"/>
    </source>
</evidence>
<dbReference type="SUPFAM" id="SSF88946">
    <property type="entry name" value="Sigma2 domain of RNA polymerase sigma factors"/>
    <property type="match status" value="1"/>
</dbReference>
<dbReference type="InterPro" id="IPR000943">
    <property type="entry name" value="RNA_pol_sigma70"/>
</dbReference>
<evidence type="ECO:0000313" key="7">
    <source>
        <dbReference type="Proteomes" id="UP000758611"/>
    </source>
</evidence>
<name>A0A930DZN4_9FIRM</name>
<feature type="domain" description="RNA polymerase sigma-70" evidence="5">
    <location>
        <begin position="70"/>
        <end position="83"/>
    </location>
</feature>
<dbReference type="GO" id="GO:0016987">
    <property type="term" value="F:sigma factor activity"/>
    <property type="evidence" value="ECO:0007669"/>
    <property type="project" value="UniProtKB-KW"/>
</dbReference>
<sequence length="287" mass="32860">MSLIDQRSFTFNRMRESTAMIESKEEEYELLKRAQNGDEEARNIMVESNLRLVASFANKYSQYTKVPWEDLFQEGTIGLFTAISKFDLSTGNKFSTYASWWILQSCSKAVYSNGLVRLPTKLQDLYNNYVKLKIDYHKEFHRDPKPEEIAPLLGVSVKRLETAIQTGQAILSTDIQVNGDNHTTQFDDGGVTFQDLIEDENSVDPVEVVAAEQINEQLNEAIDTLTEKEKEIFFTLFESTGNKFQVKRQMVKDGLATSVGEVDRIYNNAVLRMKNYLGENPYEPDNN</sequence>
<dbReference type="PANTHER" id="PTHR30603">
    <property type="entry name" value="RNA POLYMERASE SIGMA FACTOR RPO"/>
    <property type="match status" value="1"/>
</dbReference>
<keyword evidence="4" id="KW-0804">Transcription</keyword>
<keyword evidence="3" id="KW-0238">DNA-binding</keyword>
<reference evidence="6" key="1">
    <citation type="submission" date="2020-04" db="EMBL/GenBank/DDBJ databases">
        <title>Deep metagenomics examines the oral microbiome during advanced dental caries in children, revealing novel taxa and co-occurrences with host molecules.</title>
        <authorList>
            <person name="Baker J.L."/>
            <person name="Morton J.T."/>
            <person name="Dinis M."/>
            <person name="Alvarez R."/>
            <person name="Tran N.C."/>
            <person name="Knight R."/>
            <person name="Edlund A."/>
        </authorList>
    </citation>
    <scope>NUCLEOTIDE SEQUENCE</scope>
    <source>
        <strain evidence="6">JCVI_23_bin.11</strain>
    </source>
</reference>
<dbReference type="PANTHER" id="PTHR30603:SF17">
    <property type="entry name" value="RNA POLYMERASE SIGMA-G FACTOR"/>
    <property type="match status" value="1"/>
</dbReference>
<accession>A0A930DZN4</accession>
<gene>
    <name evidence="6" type="ORF">HXM94_01200</name>
</gene>
<dbReference type="PROSITE" id="PS00715">
    <property type="entry name" value="SIGMA70_1"/>
    <property type="match status" value="1"/>
</dbReference>
<dbReference type="SUPFAM" id="SSF88659">
    <property type="entry name" value="Sigma3 and sigma4 domains of RNA polymerase sigma factors"/>
    <property type="match status" value="2"/>
</dbReference>
<dbReference type="InterPro" id="IPR014284">
    <property type="entry name" value="RNA_pol_sigma-70_dom"/>
</dbReference>
<proteinExistence type="predicted"/>
<keyword evidence="2" id="KW-0731">Sigma factor</keyword>
<dbReference type="PRINTS" id="PR00046">
    <property type="entry name" value="SIGMA70FCT"/>
</dbReference>
<evidence type="ECO:0000313" key="6">
    <source>
        <dbReference type="EMBL" id="MBF1306393.1"/>
    </source>
</evidence>
<dbReference type="Pfam" id="PF04539">
    <property type="entry name" value="Sigma70_r3"/>
    <property type="match status" value="1"/>
</dbReference>
<dbReference type="Pfam" id="PF04542">
    <property type="entry name" value="Sigma70_r2"/>
    <property type="match status" value="1"/>
</dbReference>